<dbReference type="PIRSF" id="PIRSF019404">
    <property type="entry name" value="FliJ"/>
    <property type="match status" value="1"/>
</dbReference>
<dbReference type="GO" id="GO:0009288">
    <property type="term" value="C:bacterial-type flagellum"/>
    <property type="evidence" value="ECO:0007669"/>
    <property type="project" value="UniProtKB-UniRule"/>
</dbReference>
<dbReference type="AlphaFoldDB" id="A0A086EMK0"/>
<evidence type="ECO:0000256" key="7">
    <source>
        <dbReference type="ARBA" id="ARBA00022795"/>
    </source>
</evidence>
<evidence type="ECO:0000256" key="4">
    <source>
        <dbReference type="ARBA" id="ARBA00022448"/>
    </source>
</evidence>
<evidence type="ECO:0000313" key="14">
    <source>
        <dbReference type="EMBL" id="MBN3107664.1"/>
    </source>
</evidence>
<feature type="region of interest" description="Disordered" evidence="13">
    <location>
        <begin position="126"/>
        <end position="148"/>
    </location>
</feature>
<reference evidence="14 17" key="1">
    <citation type="submission" date="2020-07" db="EMBL/GenBank/DDBJ databases">
        <title>A pangenomic view of the genus Pectobacterium provides insights into genome organization, phylogeny, and virulence.</title>
        <authorList>
            <person name="Jonkheer E."/>
            <person name="Brankovics B."/>
            <person name="Houwers I."/>
            <person name="Van Der Wolf J."/>
            <person name="Bonants P."/>
            <person name="Vreeburg R."/>
            <person name="Bollema R."/>
            <person name="De Haan J."/>
            <person name="Berke L."/>
            <person name="De Ridder D."/>
            <person name="Smit S."/>
            <person name="Van Der Lee T.A.J."/>
        </authorList>
    </citation>
    <scope>NUCLEOTIDE SEQUENCE [LARGE SCALE GENOMIC DNA]</scope>
    <source>
        <strain evidence="14 17">NAK:384</strain>
    </source>
</reference>
<evidence type="ECO:0000256" key="2">
    <source>
        <dbReference type="ARBA" id="ARBA00010004"/>
    </source>
</evidence>
<comment type="subcellular location">
    <subcellularLocation>
        <location evidence="1">Cell membrane</location>
        <topology evidence="1">Peripheral membrane protein</topology>
        <orientation evidence="1">Cytoplasmic side</orientation>
    </subcellularLocation>
</comment>
<dbReference type="GO" id="GO:0015031">
    <property type="term" value="P:protein transport"/>
    <property type="evidence" value="ECO:0007669"/>
    <property type="project" value="UniProtKB-UniRule"/>
</dbReference>
<dbReference type="EMBL" id="CP065031">
    <property type="protein sequence ID" value="QPK25642.1"/>
    <property type="molecule type" value="Genomic_DNA"/>
</dbReference>
<keyword evidence="7 11" id="KW-1005">Bacterial flagellum biogenesis</keyword>
<evidence type="ECO:0000256" key="1">
    <source>
        <dbReference type="ARBA" id="ARBA00004413"/>
    </source>
</evidence>
<dbReference type="NCBIfam" id="TIGR02473">
    <property type="entry name" value="flagell_FliJ"/>
    <property type="match status" value="1"/>
</dbReference>
<evidence type="ECO:0000256" key="9">
    <source>
        <dbReference type="ARBA" id="ARBA00023136"/>
    </source>
</evidence>
<dbReference type="RefSeq" id="WP_014915897.1">
    <property type="nucleotide sequence ID" value="NZ_BSWF01000011.1"/>
</dbReference>
<dbReference type="GO" id="GO:0006935">
    <property type="term" value="P:chemotaxis"/>
    <property type="evidence" value="ECO:0007669"/>
    <property type="project" value="UniProtKB-UniRule"/>
</dbReference>
<dbReference type="InterPro" id="IPR012823">
    <property type="entry name" value="Flagell_FliJ"/>
</dbReference>
<dbReference type="Gene3D" id="1.10.287.1700">
    <property type="match status" value="1"/>
</dbReference>
<dbReference type="PANTHER" id="PTHR38786">
    <property type="entry name" value="FLAGELLAR FLIJ PROTEIN"/>
    <property type="match status" value="1"/>
</dbReference>
<comment type="similarity">
    <text evidence="2 11">Belongs to the FliJ family.</text>
</comment>
<feature type="coiled-coil region" evidence="12">
    <location>
        <begin position="73"/>
        <end position="100"/>
    </location>
</feature>
<dbReference type="GO" id="GO:0044781">
    <property type="term" value="P:bacterial-type flagellum organization"/>
    <property type="evidence" value="ECO:0007669"/>
    <property type="project" value="UniProtKB-KW"/>
</dbReference>
<sequence>MKTQSPLVTLRELAQKDVEKAAGQLGQVRQAHQQAEQQLNMLLNYQDDYRQKLNSTMSSGMANNSWQNYQQFIRTLDSAIEQHRQQLSQWTSRLDLAMKTWQEKQQRLNAFEKLQDRELTRQLAKENKIEQKQMDEFAQRASQRKTES</sequence>
<keyword evidence="15" id="KW-0282">Flagellum</keyword>
<dbReference type="PRINTS" id="PR01004">
    <property type="entry name" value="FLGFLIJ"/>
</dbReference>
<evidence type="ECO:0000256" key="3">
    <source>
        <dbReference type="ARBA" id="ARBA00020392"/>
    </source>
</evidence>
<evidence type="ECO:0000256" key="10">
    <source>
        <dbReference type="ARBA" id="ARBA00023225"/>
    </source>
</evidence>
<proteinExistence type="inferred from homology"/>
<dbReference type="InterPro" id="IPR018006">
    <property type="entry name" value="Flag_FliJ_proteobac"/>
</dbReference>
<dbReference type="InterPro" id="IPR053716">
    <property type="entry name" value="Flag_assembly_chemotaxis_eff"/>
</dbReference>
<reference evidence="15 16" key="2">
    <citation type="submission" date="2020-11" db="EMBL/GenBank/DDBJ databases">
        <title>Complete genome sequence of Pectobacterium brasiliense strain F126.</title>
        <authorList>
            <person name="Miroshnikov K."/>
            <person name="Vo T.N.H."/>
            <person name="Khodykina M.V."/>
            <person name="Kabanova A.P."/>
            <person name="Shneider M."/>
            <person name="Korzhenkov A."/>
            <person name="Toschakov S.V."/>
            <person name="Miroshnikov K.A."/>
            <person name="Ignatov A.N."/>
            <person name="Mikhailova Y.V."/>
            <person name="Shelenkov A."/>
            <person name="Yanushevich Y.G."/>
            <person name="Evseev P.V."/>
        </authorList>
    </citation>
    <scope>NUCLEOTIDE SEQUENCE [LARGE SCALE GENOMIC DNA]</scope>
    <source>
        <strain evidence="15 16">F126</strain>
    </source>
</reference>
<evidence type="ECO:0000256" key="8">
    <source>
        <dbReference type="ARBA" id="ARBA00022927"/>
    </source>
</evidence>
<evidence type="ECO:0000313" key="16">
    <source>
        <dbReference type="Proteomes" id="UP000269351"/>
    </source>
</evidence>
<evidence type="ECO:0000256" key="13">
    <source>
        <dbReference type="SAM" id="MobiDB-lite"/>
    </source>
</evidence>
<dbReference type="GO" id="GO:0003774">
    <property type="term" value="F:cytoskeletal motor activity"/>
    <property type="evidence" value="ECO:0007669"/>
    <property type="project" value="UniProtKB-UniRule"/>
</dbReference>
<dbReference type="InterPro" id="IPR052570">
    <property type="entry name" value="FliJ"/>
</dbReference>
<dbReference type="Pfam" id="PF02050">
    <property type="entry name" value="FliJ"/>
    <property type="match status" value="1"/>
</dbReference>
<protein>
    <recommendedName>
        <fullName evidence="3 11">Flagellar FliJ protein</fullName>
    </recommendedName>
</protein>
<dbReference type="Proteomes" id="UP000762586">
    <property type="component" value="Unassembled WGS sequence"/>
</dbReference>
<name>A0A086EMK0_9GAMM</name>
<dbReference type="EMBL" id="JACGET010000019">
    <property type="protein sequence ID" value="MBN3107664.1"/>
    <property type="molecule type" value="Genomic_DNA"/>
</dbReference>
<keyword evidence="5 11" id="KW-1003">Cell membrane</keyword>
<organism evidence="15 16">
    <name type="scientific">Pectobacterium brasiliense</name>
    <dbReference type="NCBI Taxonomy" id="180957"/>
    <lineage>
        <taxon>Bacteria</taxon>
        <taxon>Pseudomonadati</taxon>
        <taxon>Pseudomonadota</taxon>
        <taxon>Gammaproteobacteria</taxon>
        <taxon>Enterobacterales</taxon>
        <taxon>Pectobacteriaceae</taxon>
        <taxon>Pectobacterium</taxon>
    </lineage>
</organism>
<keyword evidence="10 11" id="KW-1006">Bacterial flagellum protein export</keyword>
<accession>A0A086EMK0</accession>
<dbReference type="GO" id="GO:0071973">
    <property type="term" value="P:bacterial-type flagellum-dependent cell motility"/>
    <property type="evidence" value="ECO:0007669"/>
    <property type="project" value="InterPro"/>
</dbReference>
<keyword evidence="15" id="KW-0969">Cilium</keyword>
<evidence type="ECO:0000256" key="6">
    <source>
        <dbReference type="ARBA" id="ARBA00022500"/>
    </source>
</evidence>
<keyword evidence="4 11" id="KW-0813">Transport</keyword>
<comment type="function">
    <text evidence="11">Flagellar protein that affects chemotactic events.</text>
</comment>
<keyword evidence="15" id="KW-0966">Cell projection</keyword>
<evidence type="ECO:0000256" key="12">
    <source>
        <dbReference type="SAM" id="Coils"/>
    </source>
</evidence>
<gene>
    <name evidence="15" type="primary">fliJ</name>
    <name evidence="15" type="ORF">F126LOC_007685</name>
    <name evidence="14" type="ORF">H4F48_16525</name>
</gene>
<keyword evidence="9 11" id="KW-0472">Membrane</keyword>
<evidence type="ECO:0000256" key="11">
    <source>
        <dbReference type="PIRNR" id="PIRNR019404"/>
    </source>
</evidence>
<keyword evidence="12" id="KW-0175">Coiled coil</keyword>
<keyword evidence="6 11" id="KW-0145">Chemotaxis</keyword>
<dbReference type="PANTHER" id="PTHR38786:SF1">
    <property type="entry name" value="FLAGELLAR FLIJ PROTEIN"/>
    <property type="match status" value="1"/>
</dbReference>
<dbReference type="KEGG" id="pbra:B5S52_08460"/>
<evidence type="ECO:0000256" key="5">
    <source>
        <dbReference type="ARBA" id="ARBA00022475"/>
    </source>
</evidence>
<keyword evidence="17" id="KW-1185">Reference proteome</keyword>
<evidence type="ECO:0000313" key="15">
    <source>
        <dbReference type="EMBL" id="QPK25642.1"/>
    </source>
</evidence>
<evidence type="ECO:0000313" key="17">
    <source>
        <dbReference type="Proteomes" id="UP000762586"/>
    </source>
</evidence>
<dbReference type="Proteomes" id="UP000269351">
    <property type="component" value="Chromosome"/>
</dbReference>
<dbReference type="GO" id="GO:0005886">
    <property type="term" value="C:plasma membrane"/>
    <property type="evidence" value="ECO:0007669"/>
    <property type="project" value="UniProtKB-SubCell"/>
</dbReference>
<keyword evidence="8 11" id="KW-0653">Protein transport</keyword>